<comment type="caution">
    <text evidence="2">The sequence shown here is derived from an EMBL/GenBank/DDBJ whole genome shotgun (WGS) entry which is preliminary data.</text>
</comment>
<accession>A0A4R6EIH7</accession>
<organism evidence="2 3">
    <name type="scientific">Scandinavium goeteborgense</name>
    <dbReference type="NCBI Taxonomy" id="1851514"/>
    <lineage>
        <taxon>Bacteria</taxon>
        <taxon>Pseudomonadati</taxon>
        <taxon>Pseudomonadota</taxon>
        <taxon>Gammaproteobacteria</taxon>
        <taxon>Enterobacterales</taxon>
        <taxon>Enterobacteriaceae</taxon>
        <taxon>Scandinavium</taxon>
    </lineage>
</organism>
<gene>
    <name evidence="2" type="ORF">EC847_10585</name>
</gene>
<dbReference type="Proteomes" id="UP000295530">
    <property type="component" value="Unassembled WGS sequence"/>
</dbReference>
<dbReference type="RefSeq" id="WP_125356017.1">
    <property type="nucleotide sequence ID" value="NZ_CP054058.1"/>
</dbReference>
<name>A0A4R6EIH7_SCAGO</name>
<protein>
    <submittedName>
        <fullName evidence="2">Uncharacterized protein</fullName>
    </submittedName>
</protein>
<evidence type="ECO:0000313" key="3">
    <source>
        <dbReference type="Proteomes" id="UP000295530"/>
    </source>
</evidence>
<dbReference type="AlphaFoldDB" id="A0A4R6EIH7"/>
<dbReference type="OrthoDB" id="6629042at2"/>
<reference evidence="2 3" key="1">
    <citation type="submission" date="2019-03" db="EMBL/GenBank/DDBJ databases">
        <title>Genomic analyses of the natural microbiome of Caenorhabditis elegans.</title>
        <authorList>
            <person name="Samuel B."/>
        </authorList>
    </citation>
    <scope>NUCLEOTIDE SEQUENCE [LARGE SCALE GENOMIC DNA]</scope>
    <source>
        <strain evidence="2 3">BIGb0156</strain>
    </source>
</reference>
<dbReference type="EMBL" id="SNVX01000005">
    <property type="protein sequence ID" value="TDN58461.1"/>
    <property type="molecule type" value="Genomic_DNA"/>
</dbReference>
<keyword evidence="3" id="KW-1185">Reference proteome</keyword>
<keyword evidence="1" id="KW-0472">Membrane</keyword>
<feature type="transmembrane region" description="Helical" evidence="1">
    <location>
        <begin position="7"/>
        <end position="29"/>
    </location>
</feature>
<evidence type="ECO:0000256" key="1">
    <source>
        <dbReference type="SAM" id="Phobius"/>
    </source>
</evidence>
<keyword evidence="1" id="KW-1133">Transmembrane helix</keyword>
<proteinExistence type="predicted"/>
<feature type="transmembrane region" description="Helical" evidence="1">
    <location>
        <begin position="49"/>
        <end position="76"/>
    </location>
</feature>
<evidence type="ECO:0000313" key="2">
    <source>
        <dbReference type="EMBL" id="TDN58461.1"/>
    </source>
</evidence>
<sequence length="82" mass="9487">MTATKLIALWLTELTSLTIIYGILCFLLPDLELYGYYVEKFGFVLEQDWLDWYTLIVLITAVILNCILIVCIFMLFKKTGSP</sequence>
<keyword evidence="1" id="KW-0812">Transmembrane</keyword>